<dbReference type="InterPro" id="IPR013767">
    <property type="entry name" value="PAS_fold"/>
</dbReference>
<keyword evidence="4 5" id="KW-0472">Membrane</keyword>
<dbReference type="InterPro" id="IPR001610">
    <property type="entry name" value="PAC"/>
</dbReference>
<evidence type="ECO:0000313" key="12">
    <source>
        <dbReference type="Proteomes" id="UP000269265"/>
    </source>
</evidence>
<dbReference type="Gene3D" id="3.30.450.350">
    <property type="entry name" value="CHASE domain"/>
    <property type="match status" value="1"/>
</dbReference>
<dbReference type="Gene3D" id="3.30.450.20">
    <property type="entry name" value="PAS domain"/>
    <property type="match status" value="2"/>
</dbReference>
<comment type="caution">
    <text evidence="11">The sequence shown here is derived from an EMBL/GenBank/DDBJ whole genome shotgun (WGS) entry which is preliminary data.</text>
</comment>
<dbReference type="Proteomes" id="UP000269265">
    <property type="component" value="Unassembled WGS sequence"/>
</dbReference>
<feature type="domain" description="GGDEF" evidence="10">
    <location>
        <begin position="678"/>
        <end position="811"/>
    </location>
</feature>
<dbReference type="SMART" id="SM00052">
    <property type="entry name" value="EAL"/>
    <property type="match status" value="1"/>
</dbReference>
<proteinExistence type="predicted"/>
<evidence type="ECO:0000259" key="9">
    <source>
        <dbReference type="PROSITE" id="PS50883"/>
    </source>
</evidence>
<evidence type="ECO:0000256" key="1">
    <source>
        <dbReference type="ARBA" id="ARBA00004370"/>
    </source>
</evidence>
<dbReference type="InterPro" id="IPR001633">
    <property type="entry name" value="EAL_dom"/>
</dbReference>
<dbReference type="GO" id="GO:0006355">
    <property type="term" value="P:regulation of DNA-templated transcription"/>
    <property type="evidence" value="ECO:0007669"/>
    <property type="project" value="InterPro"/>
</dbReference>
<dbReference type="PANTHER" id="PTHR44757">
    <property type="entry name" value="DIGUANYLATE CYCLASE DGCP"/>
    <property type="match status" value="1"/>
</dbReference>
<feature type="transmembrane region" description="Helical" evidence="5">
    <location>
        <begin position="17"/>
        <end position="34"/>
    </location>
</feature>
<keyword evidence="12" id="KW-1185">Reference proteome</keyword>
<keyword evidence="3 5" id="KW-1133">Transmembrane helix</keyword>
<dbReference type="Pfam" id="PF03924">
    <property type="entry name" value="CHASE"/>
    <property type="match status" value="1"/>
</dbReference>
<dbReference type="PROSITE" id="PS50113">
    <property type="entry name" value="PAC"/>
    <property type="match status" value="1"/>
</dbReference>
<dbReference type="PANTHER" id="PTHR44757:SF2">
    <property type="entry name" value="BIOFILM ARCHITECTURE MAINTENANCE PROTEIN MBAA"/>
    <property type="match status" value="1"/>
</dbReference>
<organism evidence="11 12">
    <name type="scientific">Aquabacterium soli</name>
    <dbReference type="NCBI Taxonomy" id="2493092"/>
    <lineage>
        <taxon>Bacteria</taxon>
        <taxon>Pseudomonadati</taxon>
        <taxon>Pseudomonadota</taxon>
        <taxon>Betaproteobacteria</taxon>
        <taxon>Burkholderiales</taxon>
        <taxon>Aquabacterium</taxon>
    </lineage>
</organism>
<feature type="domain" description="EAL" evidence="9">
    <location>
        <begin position="820"/>
        <end position="1073"/>
    </location>
</feature>
<dbReference type="PROSITE" id="PS50839">
    <property type="entry name" value="CHASE"/>
    <property type="match status" value="1"/>
</dbReference>
<dbReference type="PROSITE" id="PS50112">
    <property type="entry name" value="PAS"/>
    <property type="match status" value="2"/>
</dbReference>
<dbReference type="SMART" id="SM00267">
    <property type="entry name" value="GGDEF"/>
    <property type="match status" value="1"/>
</dbReference>
<dbReference type="InterPro" id="IPR029787">
    <property type="entry name" value="Nucleotide_cyclase"/>
</dbReference>
<dbReference type="PROSITE" id="PS50887">
    <property type="entry name" value="GGDEF"/>
    <property type="match status" value="1"/>
</dbReference>
<evidence type="ECO:0000313" key="11">
    <source>
        <dbReference type="EMBL" id="RRS04928.1"/>
    </source>
</evidence>
<dbReference type="Pfam" id="PF00989">
    <property type="entry name" value="PAS"/>
    <property type="match status" value="1"/>
</dbReference>
<dbReference type="SUPFAM" id="SSF141868">
    <property type="entry name" value="EAL domain-like"/>
    <property type="match status" value="1"/>
</dbReference>
<name>A0A426VDH1_9BURK</name>
<dbReference type="SMART" id="SM00091">
    <property type="entry name" value="PAS"/>
    <property type="match status" value="2"/>
</dbReference>
<dbReference type="NCBIfam" id="TIGR00229">
    <property type="entry name" value="sensory_box"/>
    <property type="match status" value="2"/>
</dbReference>
<dbReference type="InterPro" id="IPR000160">
    <property type="entry name" value="GGDEF_dom"/>
</dbReference>
<accession>A0A426VDH1</accession>
<dbReference type="FunFam" id="3.30.70.270:FF:000001">
    <property type="entry name" value="Diguanylate cyclase domain protein"/>
    <property type="match status" value="1"/>
</dbReference>
<dbReference type="SUPFAM" id="SSF55073">
    <property type="entry name" value="Nucleotide cyclase"/>
    <property type="match status" value="1"/>
</dbReference>
<dbReference type="EMBL" id="RSED01000005">
    <property type="protein sequence ID" value="RRS04928.1"/>
    <property type="molecule type" value="Genomic_DNA"/>
</dbReference>
<reference evidence="11 12" key="1">
    <citation type="submission" date="2018-12" db="EMBL/GenBank/DDBJ databases">
        <title>The whole draft genome of Aquabacterium sp. SJQ9.</title>
        <authorList>
            <person name="Sun L."/>
            <person name="Gao X."/>
            <person name="Chen W."/>
            <person name="Huang K."/>
        </authorList>
    </citation>
    <scope>NUCLEOTIDE SEQUENCE [LARGE SCALE GENOMIC DNA]</scope>
    <source>
        <strain evidence="11 12">SJQ9</strain>
    </source>
</reference>
<dbReference type="GO" id="GO:0003824">
    <property type="term" value="F:catalytic activity"/>
    <property type="evidence" value="ECO:0007669"/>
    <property type="project" value="UniProtKB-ARBA"/>
</dbReference>
<dbReference type="Gene3D" id="3.20.20.450">
    <property type="entry name" value="EAL domain"/>
    <property type="match status" value="1"/>
</dbReference>
<dbReference type="OrthoDB" id="9813903at2"/>
<evidence type="ECO:0000256" key="5">
    <source>
        <dbReference type="SAM" id="Phobius"/>
    </source>
</evidence>
<dbReference type="SMART" id="SM01079">
    <property type="entry name" value="CHASE"/>
    <property type="match status" value="1"/>
</dbReference>
<comment type="subcellular location">
    <subcellularLocation>
        <location evidence="1">Membrane</location>
    </subcellularLocation>
</comment>
<dbReference type="Gene3D" id="3.30.70.270">
    <property type="match status" value="1"/>
</dbReference>
<gene>
    <name evidence="11" type="ORF">EIP75_08115</name>
</gene>
<dbReference type="GO" id="GO:0007165">
    <property type="term" value="P:signal transduction"/>
    <property type="evidence" value="ECO:0007669"/>
    <property type="project" value="UniProtKB-ARBA"/>
</dbReference>
<dbReference type="CDD" id="cd00130">
    <property type="entry name" value="PAS"/>
    <property type="match status" value="2"/>
</dbReference>
<dbReference type="Pfam" id="PF00990">
    <property type="entry name" value="GGDEF"/>
    <property type="match status" value="1"/>
</dbReference>
<dbReference type="InterPro" id="IPR000014">
    <property type="entry name" value="PAS"/>
</dbReference>
<evidence type="ECO:0000256" key="2">
    <source>
        <dbReference type="ARBA" id="ARBA00022692"/>
    </source>
</evidence>
<evidence type="ECO:0000259" key="6">
    <source>
        <dbReference type="PROSITE" id="PS50112"/>
    </source>
</evidence>
<dbReference type="CDD" id="cd01949">
    <property type="entry name" value="GGDEF"/>
    <property type="match status" value="1"/>
</dbReference>
<protein>
    <submittedName>
        <fullName evidence="11">EAL domain-containing protein</fullName>
    </submittedName>
</protein>
<evidence type="ECO:0000256" key="3">
    <source>
        <dbReference type="ARBA" id="ARBA00022989"/>
    </source>
</evidence>
<dbReference type="NCBIfam" id="TIGR00254">
    <property type="entry name" value="GGDEF"/>
    <property type="match status" value="1"/>
</dbReference>
<dbReference type="AlphaFoldDB" id="A0A426VDH1"/>
<evidence type="ECO:0000259" key="8">
    <source>
        <dbReference type="PROSITE" id="PS50839"/>
    </source>
</evidence>
<evidence type="ECO:0000256" key="4">
    <source>
        <dbReference type="ARBA" id="ARBA00023136"/>
    </source>
</evidence>
<dbReference type="RefSeq" id="WP_125242746.1">
    <property type="nucleotide sequence ID" value="NZ_RSED01000005.1"/>
</dbReference>
<dbReference type="InterPro" id="IPR035965">
    <property type="entry name" value="PAS-like_dom_sf"/>
</dbReference>
<feature type="domain" description="CHASE" evidence="8">
    <location>
        <begin position="80"/>
        <end position="314"/>
    </location>
</feature>
<dbReference type="Pfam" id="PF13426">
    <property type="entry name" value="PAS_9"/>
    <property type="match status" value="1"/>
</dbReference>
<dbReference type="SMART" id="SM00086">
    <property type="entry name" value="PAC"/>
    <property type="match status" value="2"/>
</dbReference>
<feature type="domain" description="PAC" evidence="7">
    <location>
        <begin position="594"/>
        <end position="646"/>
    </location>
</feature>
<dbReference type="GO" id="GO:0016020">
    <property type="term" value="C:membrane"/>
    <property type="evidence" value="ECO:0007669"/>
    <property type="project" value="UniProtKB-SubCell"/>
</dbReference>
<dbReference type="SUPFAM" id="SSF55785">
    <property type="entry name" value="PYP-like sensor domain (PAS domain)"/>
    <property type="match status" value="2"/>
</dbReference>
<sequence length="1088" mass="119976">MQSEINKAKTESAWLKRGAWVVLVLGLCASMLMWQRTAVQLRAQAELAFRHDTQDQVAALQRQIDRYIDLLSSFQAMYLVNGDVSRAAFHNRYVTLRKSADYQALMAIQFAELVPQARKAEFEAAVRADHSVHPAGYPDYAIHPAGTRPNYVAVKYTEPLVGNEKAMGFDIAGDAQRRASLEAARDSGKVVVSTPVPLVQLDTDRTGFVIRLPVYASMGNLDSRAARRQAYLGQITGVFRASDLMRQVLPADRWRQLQWRVTDLGDADQPAGSAIALFDSAAHGQAYFNAQASALAADTRDYQVDVAGRRWQVSFAQPTVNQALQPYPLALLMAGVLASVGLWWAIRGAASRHHLAAQMAMEISRKARDSEQQLRSVVDHTVDGIIVIGEDGHIISVNQALCRIFGHGEIAMVGQHLSLLVPAAVEDAGQGHSVDTFLKTQHVGLIGLGRRAEGRRANGQRFPVDLAISTMEQDGVTQYIGIVRDLSDQAAAEMAVLEAQRQLNEVDEMRRVIVHHAPYAILMLNRHGIIQTVNPAGEALLGYRLNELMGQNTTQRFFDPNEVSERAHMLALRLNQPVTELNVLTHLAEESPGLPSEWTLIRADGRPLVAEISVTELCDEMGNLTGYLAMAQDVTLRREAENQLQHMAMHDALTALPNRNMLQDQLKASMVAADRGGHAMALMFLDLDRFKKINDSLGHHIGDSVLIEVARRLRSAMRTSDIVARLGGDEFVILLPQIAEEGDGERVAQKVLDLFTEPLRVGPHELRVTPSVGLVIYPQHGSDAITLMRHADLAMYRAKNNGRNRIQVYGDQMESPTADTLVLENDLYKALERNELRLHYQPQFDCATGQITGAEALLRWEHKGKLVSPAEFIPLAEESGLIVEMGAWVLREACAKAQAWRSRTGWPLRIAVNLSAVQLDQADITATVAQALHETGLPATALELEITESVVVRESLRAADILTELRALGVGIAIDDFGVGYSSFAYLRELPVDRFKLDRSFLSAVPQSEGDSRLAAALIAMAHRLEVGIVAEGVETEEQNAFLRDHGCDEAQGYHLGRPMKDDAFEALLVQHAQERSTFKADNLHAPA</sequence>
<dbReference type="InterPro" id="IPR000700">
    <property type="entry name" value="PAS-assoc_C"/>
</dbReference>
<feature type="domain" description="PAS" evidence="6">
    <location>
        <begin position="370"/>
        <end position="422"/>
    </location>
</feature>
<dbReference type="InterPro" id="IPR035919">
    <property type="entry name" value="EAL_sf"/>
</dbReference>
<feature type="domain" description="PAS" evidence="6">
    <location>
        <begin position="506"/>
        <end position="577"/>
    </location>
</feature>
<dbReference type="Pfam" id="PF00563">
    <property type="entry name" value="EAL"/>
    <property type="match status" value="1"/>
</dbReference>
<keyword evidence="2 5" id="KW-0812">Transmembrane</keyword>
<dbReference type="InterPro" id="IPR043128">
    <property type="entry name" value="Rev_trsase/Diguanyl_cyclase"/>
</dbReference>
<dbReference type="InterPro" id="IPR052155">
    <property type="entry name" value="Biofilm_reg_signaling"/>
</dbReference>
<dbReference type="CDD" id="cd01948">
    <property type="entry name" value="EAL"/>
    <property type="match status" value="1"/>
</dbReference>
<evidence type="ECO:0000259" key="7">
    <source>
        <dbReference type="PROSITE" id="PS50113"/>
    </source>
</evidence>
<evidence type="ECO:0000259" key="10">
    <source>
        <dbReference type="PROSITE" id="PS50887"/>
    </source>
</evidence>
<dbReference type="InterPro" id="IPR042240">
    <property type="entry name" value="CHASE_sf"/>
</dbReference>
<dbReference type="InterPro" id="IPR006189">
    <property type="entry name" value="CHASE_dom"/>
</dbReference>
<dbReference type="PROSITE" id="PS50883">
    <property type="entry name" value="EAL"/>
    <property type="match status" value="1"/>
</dbReference>